<evidence type="ECO:0000313" key="4">
    <source>
        <dbReference type="Proteomes" id="UP001623232"/>
    </source>
</evidence>
<protein>
    <submittedName>
        <fullName evidence="3">PDR/VanB family oxidoreductase</fullName>
        <ecNumber evidence="3">1.-.-.-</ecNumber>
    </submittedName>
</protein>
<keyword evidence="3" id="KW-0560">Oxidoreductase</keyword>
<dbReference type="RefSeq" id="WP_406648677.1">
    <property type="nucleotide sequence ID" value="NZ_CP123584.1"/>
</dbReference>
<dbReference type="PANTHER" id="PTHR47354:SF2">
    <property type="entry name" value="BLR2392 PROTEIN"/>
    <property type="match status" value="1"/>
</dbReference>
<dbReference type="InterPro" id="IPR017938">
    <property type="entry name" value="Riboflavin_synthase-like_b-brl"/>
</dbReference>
<dbReference type="CDD" id="cd00207">
    <property type="entry name" value="fer2"/>
    <property type="match status" value="1"/>
</dbReference>
<dbReference type="InterPro" id="IPR036010">
    <property type="entry name" value="2Fe-2S_ferredoxin-like_sf"/>
</dbReference>
<feature type="domain" description="FAD-binding FR-type" evidence="2">
    <location>
        <begin position="1"/>
        <end position="104"/>
    </location>
</feature>
<dbReference type="PROSITE" id="PS51384">
    <property type="entry name" value="FAD_FR"/>
    <property type="match status" value="1"/>
</dbReference>
<sequence length="315" mass="33318">MTLKLTLLDKTPVTDSISLFRFAPADGEELSGYAAGAHVDFDMGAPGLRSYSLIDFVAPSGGPDTYSVAVQREDKGQGGSVAMHALTLGAQVSVSLPKNDFALHDGDAPAVLLAGGIGVTPIISFAAELTRRGTEFSLHYATRSAAVSAFGDVLRDRFGAQLQQWHDDCTPIDLGRVIGSAPQGAHVYCCGPKGMIDAVRAQCETLGIPGDHVHFELFTTPQAQSGDQPFEVEISSTGQVFDIPADKTIVDVLEEAGVDVIFDCQRGDCGICQTDVLEGEPDHRDVVLSDAERAAGNVMQICVSRAKSARLVLDL</sequence>
<feature type="domain" description="2Fe-2S ferredoxin-type" evidence="1">
    <location>
        <begin position="230"/>
        <end position="315"/>
    </location>
</feature>
<dbReference type="Gene3D" id="3.10.20.30">
    <property type="match status" value="1"/>
</dbReference>
<evidence type="ECO:0000313" key="3">
    <source>
        <dbReference type="EMBL" id="WZK90144.1"/>
    </source>
</evidence>
<dbReference type="Pfam" id="PF00111">
    <property type="entry name" value="Fer2"/>
    <property type="match status" value="1"/>
</dbReference>
<dbReference type="InterPro" id="IPR050415">
    <property type="entry name" value="MRET"/>
</dbReference>
<dbReference type="Gene3D" id="3.40.50.80">
    <property type="entry name" value="Nucleotide-binding domain of ferredoxin-NADP reductase (FNR) module"/>
    <property type="match status" value="1"/>
</dbReference>
<dbReference type="Gene3D" id="2.40.30.10">
    <property type="entry name" value="Translation factors"/>
    <property type="match status" value="1"/>
</dbReference>
<dbReference type="Proteomes" id="UP001623232">
    <property type="component" value="Chromosome"/>
</dbReference>
<dbReference type="InterPro" id="IPR012675">
    <property type="entry name" value="Beta-grasp_dom_sf"/>
</dbReference>
<dbReference type="CDD" id="cd06185">
    <property type="entry name" value="PDR_like"/>
    <property type="match status" value="1"/>
</dbReference>
<dbReference type="PANTHER" id="PTHR47354">
    <property type="entry name" value="NADH OXIDOREDUCTASE HCR"/>
    <property type="match status" value="1"/>
</dbReference>
<name>A0ABZ2XXT5_9RHOB</name>
<organism evidence="3 4">
    <name type="scientific">Aliisedimentitalea scapharcae</name>
    <dbReference type="NCBI Taxonomy" id="1524259"/>
    <lineage>
        <taxon>Bacteria</taxon>
        <taxon>Pseudomonadati</taxon>
        <taxon>Pseudomonadota</taxon>
        <taxon>Alphaproteobacteria</taxon>
        <taxon>Rhodobacterales</taxon>
        <taxon>Roseobacteraceae</taxon>
        <taxon>Aliisedimentitalea</taxon>
    </lineage>
</organism>
<dbReference type="EC" id="1.-.-.-" evidence="3"/>
<dbReference type="SUPFAM" id="SSF63380">
    <property type="entry name" value="Riboflavin synthase domain-like"/>
    <property type="match status" value="1"/>
</dbReference>
<dbReference type="EMBL" id="CP123584">
    <property type="protein sequence ID" value="WZK90144.1"/>
    <property type="molecule type" value="Genomic_DNA"/>
</dbReference>
<dbReference type="InterPro" id="IPR039261">
    <property type="entry name" value="FNR_nucleotide-bd"/>
</dbReference>
<keyword evidence="4" id="KW-1185">Reference proteome</keyword>
<dbReference type="GO" id="GO:0016491">
    <property type="term" value="F:oxidoreductase activity"/>
    <property type="evidence" value="ECO:0007669"/>
    <property type="project" value="UniProtKB-KW"/>
</dbReference>
<accession>A0ABZ2XXT5</accession>
<dbReference type="PRINTS" id="PR00409">
    <property type="entry name" value="PHDIOXRDTASE"/>
</dbReference>
<dbReference type="PROSITE" id="PS51085">
    <property type="entry name" value="2FE2S_FER_2"/>
    <property type="match status" value="1"/>
</dbReference>
<dbReference type="InterPro" id="IPR006058">
    <property type="entry name" value="2Fe2S_fd_BS"/>
</dbReference>
<dbReference type="InterPro" id="IPR001041">
    <property type="entry name" value="2Fe-2S_ferredoxin-type"/>
</dbReference>
<proteinExistence type="predicted"/>
<dbReference type="SUPFAM" id="SSF52343">
    <property type="entry name" value="Ferredoxin reductase-like, C-terminal NADP-linked domain"/>
    <property type="match status" value="1"/>
</dbReference>
<reference evidence="3 4" key="1">
    <citation type="submission" date="2023-04" db="EMBL/GenBank/DDBJ databases">
        <title>Complete genome sequence of Alisedimentitalea scapharcae.</title>
        <authorList>
            <person name="Rong J.-C."/>
            <person name="Yi M.-L."/>
            <person name="Zhao Q."/>
        </authorList>
    </citation>
    <scope>NUCLEOTIDE SEQUENCE [LARGE SCALE GENOMIC DNA]</scope>
    <source>
        <strain evidence="3 4">KCTC 42119</strain>
    </source>
</reference>
<evidence type="ECO:0000259" key="2">
    <source>
        <dbReference type="PROSITE" id="PS51384"/>
    </source>
</evidence>
<dbReference type="InterPro" id="IPR017927">
    <property type="entry name" value="FAD-bd_FR_type"/>
</dbReference>
<dbReference type="PROSITE" id="PS00197">
    <property type="entry name" value="2FE2S_FER_1"/>
    <property type="match status" value="1"/>
</dbReference>
<gene>
    <name evidence="3" type="ORF">QEZ52_06235</name>
</gene>
<dbReference type="SUPFAM" id="SSF54292">
    <property type="entry name" value="2Fe-2S ferredoxin-like"/>
    <property type="match status" value="1"/>
</dbReference>
<evidence type="ECO:0000259" key="1">
    <source>
        <dbReference type="PROSITE" id="PS51085"/>
    </source>
</evidence>